<evidence type="ECO:0000313" key="4">
    <source>
        <dbReference type="Proteomes" id="UP000663829"/>
    </source>
</evidence>
<dbReference type="EMBL" id="CAJOBC010076737">
    <property type="protein sequence ID" value="CAF4261010.1"/>
    <property type="molecule type" value="Genomic_DNA"/>
</dbReference>
<sequence length="116" mass="12454">MKESRRECSDYIAKIRFHRDFIAIAKLERNFARYGTGENIPPNNDSGFAAGGIYGKTSGIAGDNESFWADPNNPPPGGWAQPAPGEPNDAAFGVNTGSYVEVGNIGGSVYPRHTGY</sequence>
<comment type="caution">
    <text evidence="2">The sequence shown here is derived from an EMBL/GenBank/DDBJ whole genome shotgun (WGS) entry which is preliminary data.</text>
</comment>
<accession>A0A815J1A4</accession>
<name>A0A815J1A4_9BILA</name>
<dbReference type="EMBL" id="CAJNOQ010016017">
    <property type="protein sequence ID" value="CAF1372986.1"/>
    <property type="molecule type" value="Genomic_DNA"/>
</dbReference>
<evidence type="ECO:0000313" key="3">
    <source>
        <dbReference type="EMBL" id="CAF4261010.1"/>
    </source>
</evidence>
<feature type="region of interest" description="Disordered" evidence="1">
    <location>
        <begin position="64"/>
        <end position="92"/>
    </location>
</feature>
<proteinExistence type="predicted"/>
<dbReference type="Proteomes" id="UP000681722">
    <property type="component" value="Unassembled WGS sequence"/>
</dbReference>
<gene>
    <name evidence="2" type="ORF">GPM918_LOCUS31948</name>
    <name evidence="3" type="ORF">SRO942_LOCUS32603</name>
</gene>
<keyword evidence="4" id="KW-1185">Reference proteome</keyword>
<protein>
    <submittedName>
        <fullName evidence="2">Uncharacterized protein</fullName>
    </submittedName>
</protein>
<reference evidence="2" key="1">
    <citation type="submission" date="2021-02" db="EMBL/GenBank/DDBJ databases">
        <authorList>
            <person name="Nowell W R."/>
        </authorList>
    </citation>
    <scope>NUCLEOTIDE SEQUENCE</scope>
</reference>
<evidence type="ECO:0000313" key="2">
    <source>
        <dbReference type="EMBL" id="CAF1372986.1"/>
    </source>
</evidence>
<evidence type="ECO:0000256" key="1">
    <source>
        <dbReference type="SAM" id="MobiDB-lite"/>
    </source>
</evidence>
<feature type="compositionally biased region" description="Low complexity" evidence="1">
    <location>
        <begin position="78"/>
        <end position="87"/>
    </location>
</feature>
<organism evidence="2 4">
    <name type="scientific">Didymodactylos carnosus</name>
    <dbReference type="NCBI Taxonomy" id="1234261"/>
    <lineage>
        <taxon>Eukaryota</taxon>
        <taxon>Metazoa</taxon>
        <taxon>Spiralia</taxon>
        <taxon>Gnathifera</taxon>
        <taxon>Rotifera</taxon>
        <taxon>Eurotatoria</taxon>
        <taxon>Bdelloidea</taxon>
        <taxon>Philodinida</taxon>
        <taxon>Philodinidae</taxon>
        <taxon>Didymodactylos</taxon>
    </lineage>
</organism>
<dbReference type="AlphaFoldDB" id="A0A815J1A4"/>
<dbReference type="Proteomes" id="UP000663829">
    <property type="component" value="Unassembled WGS sequence"/>
</dbReference>